<dbReference type="Proteomes" id="UP001177744">
    <property type="component" value="Unassembled WGS sequence"/>
</dbReference>
<comment type="caution">
    <text evidence="1">The sequence shown here is derived from an EMBL/GenBank/DDBJ whole genome shotgun (WGS) entry which is preliminary data.</text>
</comment>
<keyword evidence="2" id="KW-1185">Reference proteome</keyword>
<dbReference type="EMBL" id="JAULJE010000001">
    <property type="protein sequence ID" value="KAK1346486.1"/>
    <property type="molecule type" value="Genomic_DNA"/>
</dbReference>
<organism evidence="1 2">
    <name type="scientific">Cnephaeus nilssonii</name>
    <name type="common">Northern bat</name>
    <name type="synonym">Eptesicus nilssonii</name>
    <dbReference type="NCBI Taxonomy" id="3371016"/>
    <lineage>
        <taxon>Eukaryota</taxon>
        <taxon>Metazoa</taxon>
        <taxon>Chordata</taxon>
        <taxon>Craniata</taxon>
        <taxon>Vertebrata</taxon>
        <taxon>Euteleostomi</taxon>
        <taxon>Mammalia</taxon>
        <taxon>Eutheria</taxon>
        <taxon>Laurasiatheria</taxon>
        <taxon>Chiroptera</taxon>
        <taxon>Yangochiroptera</taxon>
        <taxon>Vespertilionidae</taxon>
        <taxon>Cnephaeus</taxon>
    </lineage>
</organism>
<dbReference type="SUPFAM" id="SSF143548">
    <property type="entry name" value="Serine metabolism enzymes domain"/>
    <property type="match status" value="1"/>
</dbReference>
<gene>
    <name evidence="1" type="ORF">QTO34_000342</name>
</gene>
<sequence length="90" mass="9567">MQGLSLKNARNCLSPAVIVGLLKDASNHADVTLVNAKLLVKEAGLNVTIFHNPTVPGVQGCGEGLLSVAPAVLLRPNINVHQFLMSTYRH</sequence>
<protein>
    <submittedName>
        <fullName evidence="1">Uncharacterized protein</fullName>
    </submittedName>
</protein>
<proteinExistence type="predicted"/>
<reference evidence="1" key="1">
    <citation type="submission" date="2023-06" db="EMBL/GenBank/DDBJ databases">
        <title>Reference genome for the Northern bat (Eptesicus nilssonii), a most northern bat species.</title>
        <authorList>
            <person name="Laine V.N."/>
            <person name="Pulliainen A.T."/>
            <person name="Lilley T.M."/>
        </authorList>
    </citation>
    <scope>NUCLEOTIDE SEQUENCE</scope>
    <source>
        <strain evidence="1">BLF_Eptnil</strain>
        <tissue evidence="1">Kidney</tissue>
    </source>
</reference>
<name>A0AA40LUA8_CNENI</name>
<dbReference type="AlphaFoldDB" id="A0AA40LUA8"/>
<dbReference type="Gene3D" id="3.30.1330.90">
    <property type="entry name" value="D-3-phosphoglycerate dehydrogenase, domain 3"/>
    <property type="match status" value="1"/>
</dbReference>
<evidence type="ECO:0000313" key="2">
    <source>
        <dbReference type="Proteomes" id="UP001177744"/>
    </source>
</evidence>
<accession>A0AA40LUA8</accession>
<dbReference type="InterPro" id="IPR029009">
    <property type="entry name" value="ASB_dom_sf"/>
</dbReference>
<evidence type="ECO:0000313" key="1">
    <source>
        <dbReference type="EMBL" id="KAK1346486.1"/>
    </source>
</evidence>